<dbReference type="InterPro" id="IPR000719">
    <property type="entry name" value="Prot_kinase_dom"/>
</dbReference>
<keyword evidence="1" id="KW-0723">Serine/threonine-protein kinase</keyword>
<keyword evidence="3 7" id="KW-0547">Nucleotide-binding</keyword>
<feature type="binding site" evidence="7">
    <location>
        <begin position="127"/>
        <end position="129"/>
    </location>
    <ligand>
        <name>ATP</name>
        <dbReference type="ChEBI" id="CHEBI:30616"/>
    </ligand>
</feature>
<feature type="binding site" evidence="7">
    <location>
        <begin position="179"/>
        <end position="180"/>
    </location>
    <ligand>
        <name>ATP</name>
        <dbReference type="ChEBI" id="CHEBI:30616"/>
    </ligand>
</feature>
<keyword evidence="2" id="KW-0808">Transferase</keyword>
<keyword evidence="4" id="KW-0418">Kinase</keyword>
<dbReference type="InterPro" id="IPR030616">
    <property type="entry name" value="Aur-like"/>
</dbReference>
<dbReference type="PANTHER" id="PTHR24350">
    <property type="entry name" value="SERINE/THREONINE-PROTEIN KINASE IAL-RELATED"/>
    <property type="match status" value="1"/>
</dbReference>
<keyword evidence="12" id="KW-1185">Reference proteome</keyword>
<dbReference type="Gene3D" id="1.10.510.10">
    <property type="entry name" value="Transferase(Phosphotransferase) domain 1"/>
    <property type="match status" value="1"/>
</dbReference>
<sequence>MSEAPMRQAAAPVYAQVHVMAQNAQPKAGKPSGNVQQLADALNNLGRYKQMGVLGQGTFGVVIRAVDPEANPPQEVAIKLLPRGDFVKNFKTYVQREILHQSSLKHPFIVCLKEVFLTPTHLAIAMEYAQGGDLFKYVLRHAPNCRLPETQARWIFQQLAIGLDYCHRRGVANRDLKLENLLLDRDGSDGTRPLLKICDFGYSQGKHELNSSAKTGVGTPIYMAPEIIYGGNRYDAKKADIWSCGIILYAMLYGRYPFNAKERDYARKIVTAAYVLPQDVEVSDLCKDLMTRVLVADPDKRLSMEEIRAHPWFLHQLPEGALEMNSWYMQKPPYLEQYMARIDAIIEQAQVKGNPDDEVISVCL</sequence>
<feature type="domain" description="Protein kinase" evidence="10">
    <location>
        <begin position="48"/>
        <end position="313"/>
    </location>
</feature>
<gene>
    <name evidence="11" type="ORF">WJX72_012085</name>
</gene>
<dbReference type="GO" id="GO:0004674">
    <property type="term" value="F:protein serine/threonine kinase activity"/>
    <property type="evidence" value="ECO:0007669"/>
    <property type="project" value="UniProtKB-KW"/>
</dbReference>
<protein>
    <recommendedName>
        <fullName evidence="10">Protein kinase domain-containing protein</fullName>
    </recommendedName>
</protein>
<evidence type="ECO:0000256" key="6">
    <source>
        <dbReference type="PIRSR" id="PIRSR630616-1"/>
    </source>
</evidence>
<evidence type="ECO:0000256" key="5">
    <source>
        <dbReference type="ARBA" id="ARBA00022840"/>
    </source>
</evidence>
<dbReference type="SMART" id="SM00220">
    <property type="entry name" value="S_TKc"/>
    <property type="match status" value="1"/>
</dbReference>
<dbReference type="InterPro" id="IPR011009">
    <property type="entry name" value="Kinase-like_dom_sf"/>
</dbReference>
<feature type="cross-link" description="Glycyl lysine isopeptide (Lys-Gly) (interchain with G-Cter in SUMO2)" evidence="8">
    <location>
        <position position="177"/>
    </location>
</feature>
<evidence type="ECO:0000256" key="2">
    <source>
        <dbReference type="ARBA" id="ARBA00022679"/>
    </source>
</evidence>
<dbReference type="Pfam" id="PF00069">
    <property type="entry name" value="Pkinase"/>
    <property type="match status" value="1"/>
</dbReference>
<keyword evidence="5 7" id="KW-0067">ATP-binding</keyword>
<evidence type="ECO:0000256" key="1">
    <source>
        <dbReference type="ARBA" id="ARBA00022527"/>
    </source>
</evidence>
<accession>A0AAW1PHE6</accession>
<proteinExistence type="predicted"/>
<evidence type="ECO:0000259" key="10">
    <source>
        <dbReference type="PROSITE" id="PS50011"/>
    </source>
</evidence>
<evidence type="ECO:0000256" key="7">
    <source>
        <dbReference type="PIRSR" id="PIRSR630616-2"/>
    </source>
</evidence>
<comment type="caution">
    <text evidence="11">The sequence shown here is derived from an EMBL/GenBank/DDBJ whole genome shotgun (WGS) entry which is preliminary data.</text>
</comment>
<dbReference type="GO" id="GO:0005524">
    <property type="term" value="F:ATP binding"/>
    <property type="evidence" value="ECO:0007669"/>
    <property type="project" value="UniProtKB-UniRule"/>
</dbReference>
<feature type="binding site" evidence="7">
    <location>
        <position position="199"/>
    </location>
    <ligand>
        <name>ATP</name>
        <dbReference type="ChEBI" id="CHEBI:30616"/>
    </ligand>
</feature>
<feature type="binding site" evidence="7 9">
    <location>
        <position position="79"/>
    </location>
    <ligand>
        <name>ATP</name>
        <dbReference type="ChEBI" id="CHEBI:30616"/>
    </ligand>
</feature>
<dbReference type="PROSITE" id="PS50011">
    <property type="entry name" value="PROTEIN_KINASE_DOM"/>
    <property type="match status" value="1"/>
</dbReference>
<dbReference type="SUPFAM" id="SSF56112">
    <property type="entry name" value="Protein kinase-like (PK-like)"/>
    <property type="match status" value="1"/>
</dbReference>
<dbReference type="Proteomes" id="UP001489004">
    <property type="component" value="Unassembled WGS sequence"/>
</dbReference>
<evidence type="ECO:0000256" key="8">
    <source>
        <dbReference type="PIRSR" id="PIRSR630616-3"/>
    </source>
</evidence>
<evidence type="ECO:0000256" key="3">
    <source>
        <dbReference type="ARBA" id="ARBA00022741"/>
    </source>
</evidence>
<evidence type="ECO:0000256" key="4">
    <source>
        <dbReference type="ARBA" id="ARBA00022777"/>
    </source>
</evidence>
<feature type="active site" description="Proton acceptor" evidence="6">
    <location>
        <position position="175"/>
    </location>
</feature>
<reference evidence="11 12" key="1">
    <citation type="journal article" date="2024" name="Nat. Commun.">
        <title>Phylogenomics reveals the evolutionary origins of lichenization in chlorophyte algae.</title>
        <authorList>
            <person name="Puginier C."/>
            <person name="Libourel C."/>
            <person name="Otte J."/>
            <person name="Skaloud P."/>
            <person name="Haon M."/>
            <person name="Grisel S."/>
            <person name="Petersen M."/>
            <person name="Berrin J.G."/>
            <person name="Delaux P.M."/>
            <person name="Dal Grande F."/>
            <person name="Keller J."/>
        </authorList>
    </citation>
    <scope>NUCLEOTIDE SEQUENCE [LARGE SCALE GENOMIC DNA]</scope>
    <source>
        <strain evidence="11 12">SAG 2043</strain>
    </source>
</reference>
<evidence type="ECO:0000313" key="11">
    <source>
        <dbReference type="EMBL" id="KAK9809250.1"/>
    </source>
</evidence>
<name>A0AAW1PHE6_9CHLO</name>
<organism evidence="11 12">
    <name type="scientific">[Myrmecia] bisecta</name>
    <dbReference type="NCBI Taxonomy" id="41462"/>
    <lineage>
        <taxon>Eukaryota</taxon>
        <taxon>Viridiplantae</taxon>
        <taxon>Chlorophyta</taxon>
        <taxon>core chlorophytes</taxon>
        <taxon>Trebouxiophyceae</taxon>
        <taxon>Trebouxiales</taxon>
        <taxon>Trebouxiaceae</taxon>
        <taxon>Myrmecia</taxon>
    </lineage>
</organism>
<dbReference type="AlphaFoldDB" id="A0AAW1PHE6"/>
<dbReference type="EMBL" id="JALJOR010000011">
    <property type="protein sequence ID" value="KAK9809250.1"/>
    <property type="molecule type" value="Genomic_DNA"/>
</dbReference>
<dbReference type="CDD" id="cd14003">
    <property type="entry name" value="STKc_AMPK-like"/>
    <property type="match status" value="1"/>
</dbReference>
<dbReference type="FunFam" id="1.10.510.10:FF:000571">
    <property type="entry name" value="Maternal embryonic leucine zipper kinase"/>
    <property type="match status" value="1"/>
</dbReference>
<evidence type="ECO:0000313" key="12">
    <source>
        <dbReference type="Proteomes" id="UP001489004"/>
    </source>
</evidence>
<dbReference type="PROSITE" id="PS00107">
    <property type="entry name" value="PROTEIN_KINASE_ATP"/>
    <property type="match status" value="1"/>
</dbReference>
<dbReference type="InterPro" id="IPR017441">
    <property type="entry name" value="Protein_kinase_ATP_BS"/>
</dbReference>
<evidence type="ECO:0000256" key="9">
    <source>
        <dbReference type="PROSITE-ProRule" id="PRU10141"/>
    </source>
</evidence>